<proteinExistence type="predicted"/>
<organism evidence="1 2">
    <name type="scientific">Ramazzottius varieornatus</name>
    <name type="common">Water bear</name>
    <name type="synonym">Tardigrade</name>
    <dbReference type="NCBI Taxonomy" id="947166"/>
    <lineage>
        <taxon>Eukaryota</taxon>
        <taxon>Metazoa</taxon>
        <taxon>Ecdysozoa</taxon>
        <taxon>Tardigrada</taxon>
        <taxon>Eutardigrada</taxon>
        <taxon>Parachela</taxon>
        <taxon>Hypsibioidea</taxon>
        <taxon>Ramazzottiidae</taxon>
        <taxon>Ramazzottius</taxon>
    </lineage>
</organism>
<comment type="caution">
    <text evidence="1">The sequence shown here is derived from an EMBL/GenBank/DDBJ whole genome shotgun (WGS) entry which is preliminary data.</text>
</comment>
<name>A0A1D1WAR3_RAMVA</name>
<gene>
    <name evidence="1" type="primary">RvY_18152-1</name>
    <name evidence="1" type="synonym">RvY_18152.1</name>
    <name evidence="1" type="ORF">RvY_18152</name>
</gene>
<evidence type="ECO:0000313" key="2">
    <source>
        <dbReference type="Proteomes" id="UP000186922"/>
    </source>
</evidence>
<protein>
    <submittedName>
        <fullName evidence="1">Uncharacterized protein</fullName>
    </submittedName>
</protein>
<reference evidence="1 2" key="1">
    <citation type="journal article" date="2016" name="Nat. Commun.">
        <title>Extremotolerant tardigrade genome and improved radiotolerance of human cultured cells by tardigrade-unique protein.</title>
        <authorList>
            <person name="Hashimoto T."/>
            <person name="Horikawa D.D."/>
            <person name="Saito Y."/>
            <person name="Kuwahara H."/>
            <person name="Kozuka-Hata H."/>
            <person name="Shin-I T."/>
            <person name="Minakuchi Y."/>
            <person name="Ohishi K."/>
            <person name="Motoyama A."/>
            <person name="Aizu T."/>
            <person name="Enomoto A."/>
            <person name="Kondo K."/>
            <person name="Tanaka S."/>
            <person name="Hara Y."/>
            <person name="Koshikawa S."/>
            <person name="Sagara H."/>
            <person name="Miura T."/>
            <person name="Yokobori S."/>
            <person name="Miyagawa K."/>
            <person name="Suzuki Y."/>
            <person name="Kubo T."/>
            <person name="Oyama M."/>
            <person name="Kohara Y."/>
            <person name="Fujiyama A."/>
            <person name="Arakawa K."/>
            <person name="Katayama T."/>
            <person name="Toyoda A."/>
            <person name="Kunieda T."/>
        </authorList>
    </citation>
    <scope>NUCLEOTIDE SEQUENCE [LARGE SCALE GENOMIC DNA]</scope>
    <source>
        <strain evidence="1 2">YOKOZUNA-1</strain>
    </source>
</reference>
<sequence>MFMVWCTRERMLDITFFLAGILVEKLTIVQLDFLYNFRRLLAPAGTKVIIDGAEPSI</sequence>
<keyword evidence="2" id="KW-1185">Reference proteome</keyword>
<accession>A0A1D1WAR3</accession>
<dbReference type="AlphaFoldDB" id="A0A1D1WAR3"/>
<evidence type="ECO:0000313" key="1">
    <source>
        <dbReference type="EMBL" id="GAV08469.1"/>
    </source>
</evidence>
<dbReference type="Proteomes" id="UP000186922">
    <property type="component" value="Unassembled WGS sequence"/>
</dbReference>
<dbReference type="EMBL" id="BDGG01000017">
    <property type="protein sequence ID" value="GAV08469.1"/>
    <property type="molecule type" value="Genomic_DNA"/>
</dbReference>